<name>A0A914Y4U3_9BILA</name>
<evidence type="ECO:0000313" key="3">
    <source>
        <dbReference type="WBParaSite" id="PSU_v2.g14254.t1"/>
    </source>
</evidence>
<dbReference type="WBParaSite" id="PSU_v2.g14254.t1">
    <property type="protein sequence ID" value="PSU_v2.g14254.t1"/>
    <property type="gene ID" value="PSU_v2.g14254"/>
</dbReference>
<feature type="region of interest" description="Disordered" evidence="1">
    <location>
        <begin position="62"/>
        <end position="132"/>
    </location>
</feature>
<evidence type="ECO:0000256" key="1">
    <source>
        <dbReference type="SAM" id="MobiDB-lite"/>
    </source>
</evidence>
<protein>
    <submittedName>
        <fullName evidence="3">TFIIS N-terminal domain-containing protein</fullName>
    </submittedName>
</protein>
<feature type="compositionally biased region" description="Polar residues" evidence="1">
    <location>
        <begin position="238"/>
        <end position="247"/>
    </location>
</feature>
<feature type="region of interest" description="Disordered" evidence="1">
    <location>
        <begin position="182"/>
        <end position="266"/>
    </location>
</feature>
<feature type="compositionally biased region" description="Acidic residues" evidence="1">
    <location>
        <begin position="72"/>
        <end position="84"/>
    </location>
</feature>
<organism evidence="2 3">
    <name type="scientific">Panagrolaimus superbus</name>
    <dbReference type="NCBI Taxonomy" id="310955"/>
    <lineage>
        <taxon>Eukaryota</taxon>
        <taxon>Metazoa</taxon>
        <taxon>Ecdysozoa</taxon>
        <taxon>Nematoda</taxon>
        <taxon>Chromadorea</taxon>
        <taxon>Rhabditida</taxon>
        <taxon>Tylenchina</taxon>
        <taxon>Panagrolaimomorpha</taxon>
        <taxon>Panagrolaimoidea</taxon>
        <taxon>Panagrolaimidae</taxon>
        <taxon>Panagrolaimus</taxon>
    </lineage>
</organism>
<accession>A0A914Y4U3</accession>
<keyword evidence="2" id="KW-1185">Reference proteome</keyword>
<feature type="compositionally biased region" description="Low complexity" evidence="1">
    <location>
        <begin position="248"/>
        <end position="258"/>
    </location>
</feature>
<feature type="compositionally biased region" description="Polar residues" evidence="1">
    <location>
        <begin position="116"/>
        <end position="132"/>
    </location>
</feature>
<feature type="compositionally biased region" description="Polar residues" evidence="1">
    <location>
        <begin position="194"/>
        <end position="231"/>
    </location>
</feature>
<evidence type="ECO:0000313" key="2">
    <source>
        <dbReference type="Proteomes" id="UP000887577"/>
    </source>
</evidence>
<proteinExistence type="predicted"/>
<dbReference type="AlphaFoldDB" id="A0A914Y4U3"/>
<dbReference type="Proteomes" id="UP000887577">
    <property type="component" value="Unplaced"/>
</dbReference>
<sequence length="266" mass="30253">MDQLCADDDEKDYKSVEELANSDLVEFSMSNPPPNGLRLREYSKTDYKKMRLSTKKILREWKESLGPGLHDDDAESGYEDDGEEPIQTWNRLVRETKKNSRKRPYKQRSLNETKKNNNINDSFESVQSEPPQVTIEETIQRTRKIITTPGFKDLRKIGRNLTTTATELSGIAEVPIAKKCPSFFEPSPKKPRLSNANPKKTPKILSTQNLSSFQTPATSRNSTTTIKTPSTIDIFHRLQNSSANDSQSPVRRSPRVSSLKAICYKD</sequence>
<reference evidence="3" key="1">
    <citation type="submission" date="2022-11" db="UniProtKB">
        <authorList>
            <consortium name="WormBaseParasite"/>
        </authorList>
    </citation>
    <scope>IDENTIFICATION</scope>
</reference>